<evidence type="ECO:0000256" key="2">
    <source>
        <dbReference type="SAM" id="MobiDB-lite"/>
    </source>
</evidence>
<feature type="compositionally biased region" description="Basic and acidic residues" evidence="2">
    <location>
        <begin position="125"/>
        <end position="153"/>
    </location>
</feature>
<dbReference type="GO" id="GO:0045202">
    <property type="term" value="C:synapse"/>
    <property type="evidence" value="ECO:0007669"/>
    <property type="project" value="GOC"/>
</dbReference>
<feature type="region of interest" description="Disordered" evidence="2">
    <location>
        <begin position="309"/>
        <end position="332"/>
    </location>
</feature>
<dbReference type="Proteomes" id="UP001239994">
    <property type="component" value="Unassembled WGS sequence"/>
</dbReference>
<dbReference type="PANTHER" id="PTHR14234">
    <property type="entry name" value="RIM BINDING PROTEIN-RELATED"/>
    <property type="match status" value="1"/>
</dbReference>
<sequence>MRHGAWRAATSPPKPPASDYLRAAQVPRLWVACPGRGMGVSQTARCSVRLTKRGRVHSSVCEIEYRLIFLAGLASRLRAHISTRSGSDSGEMFAQIWRHDAPAAVVWEGDRDQQEQKRAWHPPRAGKDKRPVMSNSVKKDSGHPRKSSKRQDRLLKRMQLQDQVTTSAELAQEWQKAGVSASAHAVRRRLLVDSLVSRGAEKKPLLSKKTIKDTPTFCRKYRDWTAEDWGKVIFSDEAPFSLGHLDKYLPREEKVSTAMSPVSCQQYWTKFTNLADTVGTESLVAKLEWPNKEMIHFSLPLSPSLSLPPPPLPSSLADPPPPTHTHPAPPKQVKREYEWLRQALCAVTVERDCPLWKRTQLQGKLENLEQVLQGVFLSLSPSFSRFFSPPSIPPSLKHMRDAAERRQQLELEHEQALAVLSAKQQEIDLLQKVRGHRSHPAPVSRVSERGGLAAGGTPASMPAILPALLGEVEVTAPTPVGQLGLPTPRPQRKTEHTLIYNTFFCLQAQVEAKKEHEGAVHLLEAKVRELEERCRTQSEQFNMLSKELEKFRLQTSKFDLLGSSHLTGGDSPSSPTKTPSLTQLLNGLATPAAKGEFRTQLVYLVTRLTRSLYMHQYTRSRSLCT</sequence>
<dbReference type="InterPro" id="IPR040325">
    <property type="entry name" value="RIMBP1/2/3"/>
</dbReference>
<dbReference type="GO" id="GO:0003677">
    <property type="term" value="F:DNA binding"/>
    <property type="evidence" value="ECO:0007669"/>
    <property type="project" value="InterPro"/>
</dbReference>
<keyword evidence="1" id="KW-0175">Coiled coil</keyword>
<dbReference type="AlphaFoldDB" id="A0AAD9DNM4"/>
<dbReference type="EMBL" id="JAROKS010000024">
    <property type="protein sequence ID" value="KAK1787009.1"/>
    <property type="molecule type" value="Genomic_DNA"/>
</dbReference>
<dbReference type="Pfam" id="PF01498">
    <property type="entry name" value="HTH_Tnp_Tc3_2"/>
    <property type="match status" value="1"/>
</dbReference>
<organism evidence="4 5">
    <name type="scientific">Electrophorus voltai</name>
    <dbReference type="NCBI Taxonomy" id="2609070"/>
    <lineage>
        <taxon>Eukaryota</taxon>
        <taxon>Metazoa</taxon>
        <taxon>Chordata</taxon>
        <taxon>Craniata</taxon>
        <taxon>Vertebrata</taxon>
        <taxon>Euteleostomi</taxon>
        <taxon>Actinopterygii</taxon>
        <taxon>Neopterygii</taxon>
        <taxon>Teleostei</taxon>
        <taxon>Ostariophysi</taxon>
        <taxon>Gymnotiformes</taxon>
        <taxon>Gymnotoidei</taxon>
        <taxon>Gymnotidae</taxon>
        <taxon>Electrophorus</taxon>
    </lineage>
</organism>
<evidence type="ECO:0000259" key="3">
    <source>
        <dbReference type="Pfam" id="PF01498"/>
    </source>
</evidence>
<evidence type="ECO:0000313" key="4">
    <source>
        <dbReference type="EMBL" id="KAK1787009.1"/>
    </source>
</evidence>
<dbReference type="Gene3D" id="3.30.420.10">
    <property type="entry name" value="Ribonuclease H-like superfamily/Ribonuclease H"/>
    <property type="match status" value="1"/>
</dbReference>
<gene>
    <name evidence="4" type="ORF">P4O66_017386</name>
</gene>
<evidence type="ECO:0000313" key="5">
    <source>
        <dbReference type="Proteomes" id="UP001239994"/>
    </source>
</evidence>
<feature type="coiled-coil region" evidence="1">
    <location>
        <begin position="513"/>
        <end position="547"/>
    </location>
</feature>
<proteinExistence type="predicted"/>
<keyword evidence="5" id="KW-1185">Reference proteome</keyword>
<dbReference type="GO" id="GO:0015074">
    <property type="term" value="P:DNA integration"/>
    <property type="evidence" value="ECO:0007669"/>
    <property type="project" value="InterPro"/>
</dbReference>
<dbReference type="GO" id="GO:0007274">
    <property type="term" value="P:neuromuscular synaptic transmission"/>
    <property type="evidence" value="ECO:0007669"/>
    <property type="project" value="TreeGrafter"/>
</dbReference>
<dbReference type="PANTHER" id="PTHR14234:SF18">
    <property type="entry name" value="RIMS-BINDING PROTEIN 2"/>
    <property type="match status" value="1"/>
</dbReference>
<dbReference type="InterPro" id="IPR002492">
    <property type="entry name" value="Transposase_Tc1-like"/>
</dbReference>
<evidence type="ECO:0000256" key="1">
    <source>
        <dbReference type="SAM" id="Coils"/>
    </source>
</evidence>
<dbReference type="InterPro" id="IPR036397">
    <property type="entry name" value="RNaseH_sf"/>
</dbReference>
<reference evidence="4" key="1">
    <citation type="submission" date="2023-03" db="EMBL/GenBank/DDBJ databases">
        <title>Electrophorus voltai genome.</title>
        <authorList>
            <person name="Bian C."/>
        </authorList>
    </citation>
    <scope>NUCLEOTIDE SEQUENCE</scope>
    <source>
        <strain evidence="4">CB-2022</strain>
        <tissue evidence="4">Muscle</tissue>
    </source>
</reference>
<feature type="compositionally biased region" description="Pro residues" evidence="2">
    <location>
        <begin position="309"/>
        <end position="330"/>
    </location>
</feature>
<feature type="domain" description="Transposase Tc1-like" evidence="3">
    <location>
        <begin position="155"/>
        <end position="223"/>
    </location>
</feature>
<protein>
    <recommendedName>
        <fullName evidence="3">Transposase Tc1-like domain-containing protein</fullName>
    </recommendedName>
</protein>
<comment type="caution">
    <text evidence="4">The sequence shown here is derived from an EMBL/GenBank/DDBJ whole genome shotgun (WGS) entry which is preliminary data.</text>
</comment>
<name>A0AAD9DNM4_9TELE</name>
<feature type="compositionally biased region" description="Basic and acidic residues" evidence="2">
    <location>
        <begin position="108"/>
        <end position="118"/>
    </location>
</feature>
<feature type="region of interest" description="Disordered" evidence="2">
    <location>
        <begin position="108"/>
        <end position="153"/>
    </location>
</feature>
<accession>A0AAD9DNM4</accession>
<dbReference type="GO" id="GO:0006313">
    <property type="term" value="P:DNA transposition"/>
    <property type="evidence" value="ECO:0007669"/>
    <property type="project" value="InterPro"/>
</dbReference>
<feature type="coiled-coil region" evidence="1">
    <location>
        <begin position="399"/>
        <end position="426"/>
    </location>
</feature>